<comment type="caution">
    <text evidence="2">The sequence shown here is derived from an EMBL/GenBank/DDBJ whole genome shotgun (WGS) entry which is preliminary data.</text>
</comment>
<dbReference type="AlphaFoldDB" id="A0A2T0U150"/>
<feature type="region of interest" description="Disordered" evidence="1">
    <location>
        <begin position="1"/>
        <end position="27"/>
    </location>
</feature>
<sequence length="334" mass="35281">RALLAALTGAAVPDPEPGAAVDPGAPDLGWEAREQQELERWWTECERRLLAGEHEPDPDPVPDLVTDEELLRWFTVDGPPPDEGFDDPPPIRTPGVDDSPPPRVNGSAGADEGWWTRADRAVADAGTALLAAQQAIGHAGRLVATAERADTADETTWQHTPAGRATAAADALGALSATTGEHRAALAALLDRTGGGGLADRPRLAVTDALTGALLALTDLPALRRTARTGTGLQTPPTTDGYRPAAALDRHVRARDRRCRFPGCRRHVPHGGELDHAVPWPDGQTSAANLAGFCTRHHRGKHQAPGWTHRLSPDGTLTVTTPTGLTATTTPPPY</sequence>
<reference evidence="2 3" key="1">
    <citation type="submission" date="2018-03" db="EMBL/GenBank/DDBJ databases">
        <title>Genomic Encyclopedia of Archaeal and Bacterial Type Strains, Phase II (KMG-II): from individual species to whole genera.</title>
        <authorList>
            <person name="Goeker M."/>
        </authorList>
    </citation>
    <scope>NUCLEOTIDE SEQUENCE [LARGE SCALE GENOMIC DNA]</scope>
    <source>
        <strain evidence="2 3">DSM 45416</strain>
    </source>
</reference>
<organism evidence="2 3">
    <name type="scientific">Geodermatophilus tzadiensis</name>
    <dbReference type="NCBI Taxonomy" id="1137988"/>
    <lineage>
        <taxon>Bacteria</taxon>
        <taxon>Bacillati</taxon>
        <taxon>Actinomycetota</taxon>
        <taxon>Actinomycetes</taxon>
        <taxon>Geodermatophilales</taxon>
        <taxon>Geodermatophilaceae</taxon>
        <taxon>Geodermatophilus</taxon>
    </lineage>
</organism>
<dbReference type="EMBL" id="PVTG01000001">
    <property type="protein sequence ID" value="PRY51632.1"/>
    <property type="molecule type" value="Genomic_DNA"/>
</dbReference>
<feature type="compositionally biased region" description="Pro residues" evidence="1">
    <location>
        <begin position="78"/>
        <end position="92"/>
    </location>
</feature>
<keyword evidence="3" id="KW-1185">Reference proteome</keyword>
<feature type="compositionally biased region" description="Low complexity" evidence="1">
    <location>
        <begin position="313"/>
        <end position="334"/>
    </location>
</feature>
<dbReference type="InterPro" id="IPR003615">
    <property type="entry name" value="HNH_nuc"/>
</dbReference>
<dbReference type="RefSeq" id="WP_170121166.1">
    <property type="nucleotide sequence ID" value="NZ_PVTG01000001.1"/>
</dbReference>
<feature type="non-terminal residue" evidence="2">
    <location>
        <position position="1"/>
    </location>
</feature>
<name>A0A2T0U150_9ACTN</name>
<accession>A0A2T0U150</accession>
<feature type="region of interest" description="Disordered" evidence="1">
    <location>
        <begin position="301"/>
        <end position="334"/>
    </location>
</feature>
<proteinExistence type="predicted"/>
<evidence type="ECO:0000313" key="3">
    <source>
        <dbReference type="Proteomes" id="UP000239210"/>
    </source>
</evidence>
<evidence type="ECO:0000313" key="2">
    <source>
        <dbReference type="EMBL" id="PRY51632.1"/>
    </source>
</evidence>
<dbReference type="Proteomes" id="UP000239210">
    <property type="component" value="Unassembled WGS sequence"/>
</dbReference>
<protein>
    <recommendedName>
        <fullName evidence="4">HNH nuclease domain-containing protein</fullName>
    </recommendedName>
</protein>
<evidence type="ECO:0008006" key="4">
    <source>
        <dbReference type="Google" id="ProtNLM"/>
    </source>
</evidence>
<gene>
    <name evidence="2" type="ORF">LY71_1011</name>
</gene>
<feature type="region of interest" description="Disordered" evidence="1">
    <location>
        <begin position="74"/>
        <end position="111"/>
    </location>
</feature>
<dbReference type="CDD" id="cd00085">
    <property type="entry name" value="HNHc"/>
    <property type="match status" value="1"/>
</dbReference>
<evidence type="ECO:0000256" key="1">
    <source>
        <dbReference type="SAM" id="MobiDB-lite"/>
    </source>
</evidence>